<dbReference type="RefSeq" id="WP_285930051.1">
    <property type="nucleotide sequence ID" value="NZ_JASTZU010000012.1"/>
</dbReference>
<name>A0ABT7L1E7_9BACI</name>
<evidence type="ECO:0000313" key="2">
    <source>
        <dbReference type="Proteomes" id="UP001235343"/>
    </source>
</evidence>
<protein>
    <submittedName>
        <fullName evidence="1">Uncharacterized protein</fullName>
    </submittedName>
</protein>
<proteinExistence type="predicted"/>
<comment type="caution">
    <text evidence="1">The sequence shown here is derived from an EMBL/GenBank/DDBJ whole genome shotgun (WGS) entry which is preliminary data.</text>
</comment>
<dbReference type="Proteomes" id="UP001235343">
    <property type="component" value="Unassembled WGS sequence"/>
</dbReference>
<accession>A0ABT7L1E7</accession>
<gene>
    <name evidence="1" type="ORF">QQS35_01790</name>
</gene>
<reference evidence="1 2" key="1">
    <citation type="submission" date="2023-06" db="EMBL/GenBank/DDBJ databases">
        <title>Aquibacillus rhizosphaerae LR5S19.</title>
        <authorList>
            <person name="Sun J.-Q."/>
        </authorList>
    </citation>
    <scope>NUCLEOTIDE SEQUENCE [LARGE SCALE GENOMIC DNA]</scope>
    <source>
        <strain evidence="1 2">LR5S19</strain>
    </source>
</reference>
<dbReference type="EMBL" id="JASTZU010000012">
    <property type="protein sequence ID" value="MDL4839194.1"/>
    <property type="molecule type" value="Genomic_DNA"/>
</dbReference>
<evidence type="ECO:0000313" key="1">
    <source>
        <dbReference type="EMBL" id="MDL4839194.1"/>
    </source>
</evidence>
<organism evidence="1 2">
    <name type="scientific">Aquibacillus rhizosphaerae</name>
    <dbReference type="NCBI Taxonomy" id="3051431"/>
    <lineage>
        <taxon>Bacteria</taxon>
        <taxon>Bacillati</taxon>
        <taxon>Bacillota</taxon>
        <taxon>Bacilli</taxon>
        <taxon>Bacillales</taxon>
        <taxon>Bacillaceae</taxon>
        <taxon>Aquibacillus</taxon>
    </lineage>
</organism>
<sequence length="216" mass="25363">MVTFRFLNVNQITSYFVDDVNHETAKKRSAAIQNRNTIRFQIEEANGKYFLISGFKFYDAAKHLHENRPLPCIISEDKSSTELDRLLKVLKQGMDREATSWRFKYNLIQVLTKEFSIDCSEMAKQLDKKVSEISKYKLEASIPDQYKERAIKTNTSDLINEIHLHPAIPDDHKEEYFQLALSGNLTLLQFYLAAYCYNLDYYSLYAHPFGLYRIVY</sequence>
<keyword evidence="2" id="KW-1185">Reference proteome</keyword>